<accession>A0A6L2NST0</accession>
<reference evidence="1" key="1">
    <citation type="journal article" date="2019" name="Sci. Rep.">
        <title>Draft genome of Tanacetum cinerariifolium, the natural source of mosquito coil.</title>
        <authorList>
            <person name="Yamashiro T."/>
            <person name="Shiraishi A."/>
            <person name="Satake H."/>
            <person name="Nakayama K."/>
        </authorList>
    </citation>
    <scope>NUCLEOTIDE SEQUENCE</scope>
</reference>
<evidence type="ECO:0000313" key="1">
    <source>
        <dbReference type="EMBL" id="GEU88667.1"/>
    </source>
</evidence>
<name>A0A6L2NST0_TANCI</name>
<proteinExistence type="predicted"/>
<protein>
    <submittedName>
        <fullName evidence="1">Zinc finger, CCHC-type</fullName>
    </submittedName>
</protein>
<sequence length="186" mass="21313">MEIVRDQSDNALRVSQSRFYNEKLVQTLLKGYSILSLEGSLSGDYDVEKIGKWSCIYAVGSREYQMTYRFLWILTTPWEDQSLSWLDKSQESRYELRLVAGIATGALVKGGSRSKVPAQVEVYRGARKLTVDSSFKKLSVEKLSISDIQRLEWEALNAKIDKWIRAAIRSHIDVVFDRELGEAIRV</sequence>
<dbReference type="SUPFAM" id="SSF74788">
    <property type="entry name" value="Cullin repeat-like"/>
    <property type="match status" value="1"/>
</dbReference>
<organism evidence="1">
    <name type="scientific">Tanacetum cinerariifolium</name>
    <name type="common">Dalmatian daisy</name>
    <name type="synonym">Chrysanthemum cinerariifolium</name>
    <dbReference type="NCBI Taxonomy" id="118510"/>
    <lineage>
        <taxon>Eukaryota</taxon>
        <taxon>Viridiplantae</taxon>
        <taxon>Streptophyta</taxon>
        <taxon>Embryophyta</taxon>
        <taxon>Tracheophyta</taxon>
        <taxon>Spermatophyta</taxon>
        <taxon>Magnoliopsida</taxon>
        <taxon>eudicotyledons</taxon>
        <taxon>Gunneridae</taxon>
        <taxon>Pentapetalae</taxon>
        <taxon>asterids</taxon>
        <taxon>campanulids</taxon>
        <taxon>Asterales</taxon>
        <taxon>Asteraceae</taxon>
        <taxon>Asteroideae</taxon>
        <taxon>Anthemideae</taxon>
        <taxon>Anthemidinae</taxon>
        <taxon>Tanacetum</taxon>
    </lineage>
</organism>
<dbReference type="EMBL" id="BKCJ010009798">
    <property type="protein sequence ID" value="GEU88667.1"/>
    <property type="molecule type" value="Genomic_DNA"/>
</dbReference>
<dbReference type="AlphaFoldDB" id="A0A6L2NST0"/>
<dbReference type="Gene3D" id="1.20.1280.170">
    <property type="entry name" value="Exocyst complex component Exo70"/>
    <property type="match status" value="1"/>
</dbReference>
<comment type="caution">
    <text evidence="1">The sequence shown here is derived from an EMBL/GenBank/DDBJ whole genome shotgun (WGS) entry which is preliminary data.</text>
</comment>
<dbReference type="InterPro" id="IPR016159">
    <property type="entry name" value="Cullin_repeat-like_dom_sf"/>
</dbReference>
<gene>
    <name evidence="1" type="ORF">Tci_060645</name>
</gene>